<protein>
    <submittedName>
        <fullName evidence="1">Beta-N-acetylhexosaminidase</fullName>
    </submittedName>
</protein>
<evidence type="ECO:0000313" key="2">
    <source>
        <dbReference type="Proteomes" id="UP000476281"/>
    </source>
</evidence>
<sequence>FNRLQNNTSDALALSENSYQLKAIKPVIQEVDKLSSIGLRLTDLVARQGTLDDNEIASIQSELDNAAKIQDEVVIAAVYPLETLLRATRNQ</sequence>
<feature type="non-terminal residue" evidence="1">
    <location>
        <position position="1"/>
    </location>
</feature>
<name>A0A6L3X5E1_9ENTR</name>
<dbReference type="EMBL" id="WBSZ01002912">
    <property type="protein sequence ID" value="KAB2419898.1"/>
    <property type="molecule type" value="Genomic_DNA"/>
</dbReference>
<dbReference type="AlphaFoldDB" id="A0A6L3X5E1"/>
<evidence type="ECO:0000313" key="1">
    <source>
        <dbReference type="EMBL" id="KAB2419898.1"/>
    </source>
</evidence>
<gene>
    <name evidence="1" type="ORF">F9C29_36025</name>
</gene>
<dbReference type="Proteomes" id="UP000476281">
    <property type="component" value="Unassembled WGS sequence"/>
</dbReference>
<organism evidence="1 2">
    <name type="scientific">Enterobacter hormaechei</name>
    <dbReference type="NCBI Taxonomy" id="158836"/>
    <lineage>
        <taxon>Bacteria</taxon>
        <taxon>Pseudomonadati</taxon>
        <taxon>Pseudomonadota</taxon>
        <taxon>Gammaproteobacteria</taxon>
        <taxon>Enterobacterales</taxon>
        <taxon>Enterobacteriaceae</taxon>
        <taxon>Enterobacter</taxon>
        <taxon>Enterobacter cloacae complex</taxon>
    </lineage>
</organism>
<comment type="caution">
    <text evidence="1">The sequence shown here is derived from an EMBL/GenBank/DDBJ whole genome shotgun (WGS) entry which is preliminary data.</text>
</comment>
<accession>A0A6L3X5E1</accession>
<reference evidence="1 2" key="1">
    <citation type="submission" date="2019-09" db="EMBL/GenBank/DDBJ databases">
        <title>Reversal of blaTEM antimicrobial resistance by CRISPR-Cas9 in clinical E. coli and other Enterobacteriaceae strains.</title>
        <authorList>
            <person name="Tagliaferri T."/>
            <person name="Guimaraes N."/>
            <person name="Pereira M."/>
            <person name="Felicori L."/>
            <person name="Horz H.-P."/>
            <person name="Santos S."/>
            <person name="Mendes T."/>
        </authorList>
    </citation>
    <scope>NUCLEOTIDE SEQUENCE [LARGE SCALE GENOMIC DNA]</scope>
    <source>
        <strain evidence="1 2">E2_blaTEM_MG</strain>
    </source>
</reference>
<proteinExistence type="predicted"/>